<dbReference type="Ensembl" id="ENSPSTT00000019616.1">
    <property type="protein sequence ID" value="ENSPSTP00000018725.1"/>
    <property type="gene ID" value="ENSPSTG00000013464.1"/>
</dbReference>
<evidence type="ECO:0000313" key="1">
    <source>
        <dbReference type="Ensembl" id="ENSPSTP00000018725.1"/>
    </source>
</evidence>
<dbReference type="Proteomes" id="UP000694428">
    <property type="component" value="Unplaced"/>
</dbReference>
<keyword evidence="2" id="KW-1185">Reference proteome</keyword>
<evidence type="ECO:0000313" key="2">
    <source>
        <dbReference type="Proteomes" id="UP000694428"/>
    </source>
</evidence>
<protein>
    <submittedName>
        <fullName evidence="1">Uncharacterized protein</fullName>
    </submittedName>
</protein>
<reference evidence="1" key="1">
    <citation type="submission" date="2025-08" db="UniProtKB">
        <authorList>
            <consortium name="Ensembl"/>
        </authorList>
    </citation>
    <scope>IDENTIFICATION</scope>
</reference>
<proteinExistence type="predicted"/>
<sequence>RNGNPVAGLLFMKHSVNVSPKTSFHRSQTLGYKNGFAFSRLPTVGIGGERLYVNQPSQAELD</sequence>
<reference evidence="1" key="2">
    <citation type="submission" date="2025-09" db="UniProtKB">
        <authorList>
            <consortium name="Ensembl"/>
        </authorList>
    </citation>
    <scope>IDENTIFICATION</scope>
</reference>
<organism evidence="1 2">
    <name type="scientific">Pavo cristatus</name>
    <name type="common">Indian peafowl</name>
    <name type="synonym">Blue peafowl</name>
    <dbReference type="NCBI Taxonomy" id="9049"/>
    <lineage>
        <taxon>Eukaryota</taxon>
        <taxon>Metazoa</taxon>
        <taxon>Chordata</taxon>
        <taxon>Craniata</taxon>
        <taxon>Vertebrata</taxon>
        <taxon>Euteleostomi</taxon>
        <taxon>Archelosauria</taxon>
        <taxon>Archosauria</taxon>
        <taxon>Dinosauria</taxon>
        <taxon>Saurischia</taxon>
        <taxon>Theropoda</taxon>
        <taxon>Coelurosauria</taxon>
        <taxon>Aves</taxon>
        <taxon>Neognathae</taxon>
        <taxon>Galloanserae</taxon>
        <taxon>Galliformes</taxon>
        <taxon>Phasianidae</taxon>
        <taxon>Phasianinae</taxon>
        <taxon>Pavo</taxon>
    </lineage>
</organism>
<name>A0A8C9FPL8_PAVCR</name>
<dbReference type="AlphaFoldDB" id="A0A8C9FPL8"/>
<accession>A0A8C9FPL8</accession>